<reference evidence="1" key="1">
    <citation type="submission" date="2023-04" db="EMBL/GenBank/DDBJ databases">
        <title>Ambrosiozyma monospora NBRC 10751.</title>
        <authorList>
            <person name="Ichikawa N."/>
            <person name="Sato H."/>
            <person name="Tonouchi N."/>
        </authorList>
    </citation>
    <scope>NUCLEOTIDE SEQUENCE</scope>
    <source>
        <strain evidence="1">NBRC 10751</strain>
    </source>
</reference>
<sequence length="153" mass="17008">MAGAKKHGTTQKPSQPPQLKAKTHVSGKPSTKKSSKNQSTTAVIKNDPFARQLNYKPNIDYNRNVVIRIKDITSLSFGTACGILKLTSLNGFLFFLATNIFTSLLTYAVLVGFMNKGTDYFVSPFNDVFVNDVGRYLASYLMMWCLFYALVST</sequence>
<evidence type="ECO:0000313" key="2">
    <source>
        <dbReference type="Proteomes" id="UP001165064"/>
    </source>
</evidence>
<proteinExistence type="predicted"/>
<gene>
    <name evidence="1" type="ORF">Amon02_000500600</name>
</gene>
<name>A0ACB5T592_AMBMO</name>
<evidence type="ECO:0000313" key="1">
    <source>
        <dbReference type="EMBL" id="GME81539.1"/>
    </source>
</evidence>
<comment type="caution">
    <text evidence="1">The sequence shown here is derived from an EMBL/GenBank/DDBJ whole genome shotgun (WGS) entry which is preliminary data.</text>
</comment>
<organism evidence="1 2">
    <name type="scientific">Ambrosiozyma monospora</name>
    <name type="common">Yeast</name>
    <name type="synonym">Endomycopsis monosporus</name>
    <dbReference type="NCBI Taxonomy" id="43982"/>
    <lineage>
        <taxon>Eukaryota</taxon>
        <taxon>Fungi</taxon>
        <taxon>Dikarya</taxon>
        <taxon>Ascomycota</taxon>
        <taxon>Saccharomycotina</taxon>
        <taxon>Pichiomycetes</taxon>
        <taxon>Pichiales</taxon>
        <taxon>Pichiaceae</taxon>
        <taxon>Ambrosiozyma</taxon>
    </lineage>
</organism>
<dbReference type="EMBL" id="BSXS01003568">
    <property type="protein sequence ID" value="GME81539.1"/>
    <property type="molecule type" value="Genomic_DNA"/>
</dbReference>
<dbReference type="Proteomes" id="UP001165064">
    <property type="component" value="Unassembled WGS sequence"/>
</dbReference>
<accession>A0ACB5T592</accession>
<protein>
    <submittedName>
        <fullName evidence="1">Unnamed protein product</fullName>
    </submittedName>
</protein>
<keyword evidence="2" id="KW-1185">Reference proteome</keyword>